<organism evidence="1 2">
    <name type="scientific">Brasilonema sennae CENA114</name>
    <dbReference type="NCBI Taxonomy" id="415709"/>
    <lineage>
        <taxon>Bacteria</taxon>
        <taxon>Bacillati</taxon>
        <taxon>Cyanobacteriota</taxon>
        <taxon>Cyanophyceae</taxon>
        <taxon>Nostocales</taxon>
        <taxon>Scytonemataceae</taxon>
        <taxon>Brasilonema</taxon>
        <taxon>Bromeliae group (in: Brasilonema)</taxon>
    </lineage>
</organism>
<dbReference type="SUPFAM" id="SSF159245">
    <property type="entry name" value="AttH-like"/>
    <property type="match status" value="1"/>
</dbReference>
<evidence type="ECO:0000313" key="1">
    <source>
        <dbReference type="EMBL" id="QDL11630.1"/>
    </source>
</evidence>
<protein>
    <recommendedName>
        <fullName evidence="3">AttH domain-containing protein</fullName>
    </recommendedName>
</protein>
<dbReference type="RefSeq" id="WP_169266931.1">
    <property type="nucleotide sequence ID" value="NZ_CAWOXK010000001.1"/>
</dbReference>
<dbReference type="AlphaFoldDB" id="A0A856MNI0"/>
<dbReference type="EMBL" id="CP030118">
    <property type="protein sequence ID" value="QDL11630.1"/>
    <property type="molecule type" value="Genomic_DNA"/>
</dbReference>
<dbReference type="KEGG" id="bsen:DP114_30385"/>
<accession>A0A856MNI0</accession>
<dbReference type="Proteomes" id="UP000503129">
    <property type="component" value="Chromosome"/>
</dbReference>
<gene>
    <name evidence="1" type="ORF">DP114_30385</name>
</gene>
<evidence type="ECO:0000313" key="2">
    <source>
        <dbReference type="Proteomes" id="UP000503129"/>
    </source>
</evidence>
<keyword evidence="2" id="KW-1185">Reference proteome</keyword>
<sequence length="355" mass="40267">MTIDEQLLSRVEALRIPLDDPDLPIDWKDWYHFLLWDLQGKIRILVNIALVGRPEQGEIQVSFLINIASDLLPAEYHIDIPIATFGTALSLEWQPDMVRQNPLRIFGNGLNLEINGKHSTLEVRDERMQLSIRFQGEAQAMPLLVTEDSPFGSGFIGWGLVPGLQVMGELSVGGQSFSIDENWFSYHDRNFGRFRWGEDIGWEWFVAFATCDDGRQITLVLDQRTNKDHSSKGLPYIFVYIGNELTKVFMGSSLYINWEWSPSAVTPVRLPGIMASLFGDRAIRVPQALQVEAADQQGRLLLNVQFETIAELVVPDNQDRQYTFIEEVTGTVEVSLFLQGETLQAKGLLYGEYVL</sequence>
<name>A0A856MNI0_9CYAN</name>
<evidence type="ECO:0008006" key="3">
    <source>
        <dbReference type="Google" id="ProtNLM"/>
    </source>
</evidence>
<proteinExistence type="predicted"/>
<reference evidence="1 2" key="1">
    <citation type="submission" date="2018-06" db="EMBL/GenBank/DDBJ databases">
        <title>Comparative genomics of Brasilonema spp. strains.</title>
        <authorList>
            <person name="Alvarenga D.O."/>
            <person name="Fiore M.F."/>
            <person name="Varani A.M."/>
        </authorList>
    </citation>
    <scope>NUCLEOTIDE SEQUENCE [LARGE SCALE GENOMIC DNA]</scope>
    <source>
        <strain evidence="1 2">CENA114</strain>
    </source>
</reference>